<dbReference type="SUPFAM" id="SSF56112">
    <property type="entry name" value="Protein kinase-like (PK-like)"/>
    <property type="match status" value="1"/>
</dbReference>
<comment type="caution">
    <text evidence="4">The sequence shown here is derived from an EMBL/GenBank/DDBJ whole genome shotgun (WGS) entry which is preliminary data.</text>
</comment>
<keyword evidence="4" id="KW-0418">Kinase</keyword>
<dbReference type="GO" id="GO:0102193">
    <property type="term" value="F:protein-ribulosamine 3-kinase activity"/>
    <property type="evidence" value="ECO:0007669"/>
    <property type="project" value="UniProtKB-EC"/>
</dbReference>
<keyword evidence="3" id="KW-1133">Transmembrane helix</keyword>
<protein>
    <recommendedName>
        <fullName evidence="1">protein-ribulosamine 3-kinase</fullName>
        <ecNumber evidence="1">2.7.1.172</ecNumber>
    </recommendedName>
</protein>
<dbReference type="PANTHER" id="PTHR12149:SF8">
    <property type="entry name" value="PROTEIN-RIBULOSAMINE 3-KINASE"/>
    <property type="match status" value="1"/>
</dbReference>
<dbReference type="InterPro" id="IPR011009">
    <property type="entry name" value="Kinase-like_dom_sf"/>
</dbReference>
<proteinExistence type="predicted"/>
<evidence type="ECO:0000313" key="4">
    <source>
        <dbReference type="EMBL" id="EWM22357.1"/>
    </source>
</evidence>
<organism evidence="4 5">
    <name type="scientific">Nannochloropsis gaditana</name>
    <dbReference type="NCBI Taxonomy" id="72520"/>
    <lineage>
        <taxon>Eukaryota</taxon>
        <taxon>Sar</taxon>
        <taxon>Stramenopiles</taxon>
        <taxon>Ochrophyta</taxon>
        <taxon>Eustigmatophyceae</taxon>
        <taxon>Eustigmatales</taxon>
        <taxon>Monodopsidaceae</taxon>
        <taxon>Nannochloropsis</taxon>
    </lineage>
</organism>
<name>W7T795_9STRA</name>
<dbReference type="GO" id="GO:0016301">
    <property type="term" value="F:kinase activity"/>
    <property type="evidence" value="ECO:0007669"/>
    <property type="project" value="UniProtKB-KW"/>
</dbReference>
<keyword evidence="3" id="KW-0472">Membrane</keyword>
<dbReference type="Gene3D" id="3.90.1200.10">
    <property type="match status" value="1"/>
</dbReference>
<dbReference type="EMBL" id="AZIL01002197">
    <property type="protein sequence ID" value="EWM22357.1"/>
    <property type="molecule type" value="Genomic_DNA"/>
</dbReference>
<keyword evidence="5" id="KW-1185">Reference proteome</keyword>
<dbReference type="Pfam" id="PF03881">
    <property type="entry name" value="Fructosamin_kin"/>
    <property type="match status" value="1"/>
</dbReference>
<accession>W7T795</accession>
<dbReference type="InterPro" id="IPR016477">
    <property type="entry name" value="Fructo-/Ketosamine-3-kinase"/>
</dbReference>
<dbReference type="AlphaFoldDB" id="W7T795"/>
<keyword evidence="4" id="KW-0808">Transferase</keyword>
<dbReference type="Gene3D" id="3.30.200.20">
    <property type="entry name" value="Phosphorylase Kinase, domain 1"/>
    <property type="match status" value="1"/>
</dbReference>
<dbReference type="OrthoDB" id="5772781at2759"/>
<feature type="transmembrane region" description="Helical" evidence="3">
    <location>
        <begin position="50"/>
        <end position="73"/>
    </location>
</feature>
<keyword evidence="3" id="KW-0812">Transmembrane</keyword>
<evidence type="ECO:0000256" key="1">
    <source>
        <dbReference type="ARBA" id="ARBA00011961"/>
    </source>
</evidence>
<comment type="catalytic activity">
    <reaction evidence="2">
        <text>N(6)-D-ribulosyl-L-lysyl-[protein] + ATP = N(6)-(3-O-phospho-D-ribulosyl)-L-lysyl-[protein] + ADP + H(+)</text>
        <dbReference type="Rhea" id="RHEA:48432"/>
        <dbReference type="Rhea" id="RHEA-COMP:12103"/>
        <dbReference type="Rhea" id="RHEA-COMP:12104"/>
        <dbReference type="ChEBI" id="CHEBI:15378"/>
        <dbReference type="ChEBI" id="CHEBI:30616"/>
        <dbReference type="ChEBI" id="CHEBI:90418"/>
        <dbReference type="ChEBI" id="CHEBI:90420"/>
        <dbReference type="ChEBI" id="CHEBI:456216"/>
        <dbReference type="EC" id="2.7.1.172"/>
    </reaction>
    <physiologicalReaction direction="left-to-right" evidence="2">
        <dbReference type="Rhea" id="RHEA:48433"/>
    </physiologicalReaction>
</comment>
<evidence type="ECO:0000256" key="3">
    <source>
        <dbReference type="SAM" id="Phobius"/>
    </source>
</evidence>
<gene>
    <name evidence="4" type="primary">KT3K</name>
    <name evidence="4" type="ORF">Naga_100208g12</name>
</gene>
<evidence type="ECO:0000313" key="5">
    <source>
        <dbReference type="Proteomes" id="UP000019335"/>
    </source>
</evidence>
<dbReference type="Proteomes" id="UP000019335">
    <property type="component" value="Unassembled WGS sequence"/>
</dbReference>
<reference evidence="4 5" key="1">
    <citation type="journal article" date="2014" name="Mol. Plant">
        <title>Chromosome Scale Genome Assembly and Transcriptome Profiling of Nannochloropsis gaditana in Nitrogen Depletion.</title>
        <authorList>
            <person name="Corteggiani Carpinelli E."/>
            <person name="Telatin A."/>
            <person name="Vitulo N."/>
            <person name="Forcato C."/>
            <person name="D'Angelo M."/>
            <person name="Schiavon R."/>
            <person name="Vezzi A."/>
            <person name="Giacometti G.M."/>
            <person name="Morosinotto T."/>
            <person name="Valle G."/>
        </authorList>
    </citation>
    <scope>NUCLEOTIDE SEQUENCE [LARGE SCALE GENOMIC DNA]</scope>
    <source>
        <strain evidence="4 5">B-31</strain>
    </source>
</reference>
<evidence type="ECO:0000256" key="2">
    <source>
        <dbReference type="ARBA" id="ARBA00048655"/>
    </source>
</evidence>
<dbReference type="PANTHER" id="PTHR12149">
    <property type="entry name" value="FRUCTOSAMINE 3 KINASE-RELATED PROTEIN"/>
    <property type="match status" value="1"/>
</dbReference>
<sequence>MVSLIIARSMCEHIPPSHNVHGNTSVQAMRFTSPEGGRNASAVSLANFSYLLRVLLLHTFAVVLLSSLSAWAFCPSLPALTPLLAQKTFAIPRISTPCSRFTSASTALKMGLLYEAKAGTPLLEAMSQAIGQALHNDAKATVLEPTGGGGFAGGGGANTGVAEDRKVGEKYFYKSTGSWGLDMLLAEYKGTKAMYDTHTIRVPTPVAVGTSDAQAFVVFEYLAMGGTRGDAAGRMGRELAQMHRHTSKNGQFGWDIDNTIGATPQPNGWQASWVEFWDEKRLGHMLKLCRREGHDFGQVERELRAKVKQILSEDGYSPAPSLLHGDLWTGNVAATGEGVPCIFDPAVYYGDREADLAMTALFGSLAPAFYTAYMEEWPLEPGYEKRKVVYNLYHILNHIVLFGGGYRSQAQRMIDQILKM</sequence>
<dbReference type="EC" id="2.7.1.172" evidence="1"/>